<evidence type="ECO:0000313" key="2">
    <source>
        <dbReference type="EMBL" id="MBB6215465.1"/>
    </source>
</evidence>
<dbReference type="Proteomes" id="UP000579281">
    <property type="component" value="Unassembled WGS sequence"/>
</dbReference>
<reference evidence="2 3" key="1">
    <citation type="submission" date="2020-08" db="EMBL/GenBank/DDBJ databases">
        <title>Genomic Encyclopedia of Type Strains, Phase IV (KMG-IV): sequencing the most valuable type-strain genomes for metagenomic binning, comparative biology and taxonomic classification.</title>
        <authorList>
            <person name="Goeker M."/>
        </authorList>
    </citation>
    <scope>NUCLEOTIDE SEQUENCE [LARGE SCALE GENOMIC DNA]</scope>
    <source>
        <strain evidence="2 3">DSM 103526</strain>
    </source>
</reference>
<sequence length="62" mass="6641">MNGLHKLSGTNGMAKNCQMPGMHGTNPRKAVEKSEEKVAEVQAKSLPKIPNSIVGNKLDILV</sequence>
<protein>
    <submittedName>
        <fullName evidence="2">Uncharacterized protein</fullName>
    </submittedName>
</protein>
<organism evidence="2 3">
    <name type="scientific">Anaerosolibacter carboniphilus</name>
    <dbReference type="NCBI Taxonomy" id="1417629"/>
    <lineage>
        <taxon>Bacteria</taxon>
        <taxon>Bacillati</taxon>
        <taxon>Bacillota</taxon>
        <taxon>Clostridia</taxon>
        <taxon>Peptostreptococcales</taxon>
        <taxon>Thermotaleaceae</taxon>
        <taxon>Anaerosolibacter</taxon>
    </lineage>
</organism>
<evidence type="ECO:0000256" key="1">
    <source>
        <dbReference type="SAM" id="MobiDB-lite"/>
    </source>
</evidence>
<dbReference type="AlphaFoldDB" id="A0A841KZB0"/>
<gene>
    <name evidence="2" type="ORF">HNQ80_001554</name>
</gene>
<dbReference type="RefSeq" id="WP_184309774.1">
    <property type="nucleotide sequence ID" value="NZ_JACHEN010000007.1"/>
</dbReference>
<evidence type="ECO:0000313" key="3">
    <source>
        <dbReference type="Proteomes" id="UP000579281"/>
    </source>
</evidence>
<keyword evidence="3" id="KW-1185">Reference proteome</keyword>
<dbReference type="EMBL" id="JACHEN010000007">
    <property type="protein sequence ID" value="MBB6215465.1"/>
    <property type="molecule type" value="Genomic_DNA"/>
</dbReference>
<feature type="region of interest" description="Disordered" evidence="1">
    <location>
        <begin position="1"/>
        <end position="33"/>
    </location>
</feature>
<name>A0A841KZB0_9FIRM</name>
<comment type="caution">
    <text evidence="2">The sequence shown here is derived from an EMBL/GenBank/DDBJ whole genome shotgun (WGS) entry which is preliminary data.</text>
</comment>
<accession>A0A841KZB0</accession>
<proteinExistence type="predicted"/>